<protein>
    <submittedName>
        <fullName evidence="3">Uncharacterized protein</fullName>
    </submittedName>
</protein>
<feature type="coiled-coil region" evidence="1">
    <location>
        <begin position="1019"/>
        <end position="1090"/>
    </location>
</feature>
<organism evidence="3 4">
    <name type="scientific">Edaphochlamys debaryana</name>
    <dbReference type="NCBI Taxonomy" id="47281"/>
    <lineage>
        <taxon>Eukaryota</taxon>
        <taxon>Viridiplantae</taxon>
        <taxon>Chlorophyta</taxon>
        <taxon>core chlorophytes</taxon>
        <taxon>Chlorophyceae</taxon>
        <taxon>CS clade</taxon>
        <taxon>Chlamydomonadales</taxon>
        <taxon>Chlamydomonadales incertae sedis</taxon>
        <taxon>Edaphochlamys</taxon>
    </lineage>
</organism>
<comment type="caution">
    <text evidence="3">The sequence shown here is derived from an EMBL/GenBank/DDBJ whole genome shotgun (WGS) entry which is preliminary data.</text>
</comment>
<reference evidence="3" key="1">
    <citation type="journal article" date="2020" name="bioRxiv">
        <title>Comparative genomics of Chlamydomonas.</title>
        <authorList>
            <person name="Craig R.J."/>
            <person name="Hasan A.R."/>
            <person name="Ness R.W."/>
            <person name="Keightley P.D."/>
        </authorList>
    </citation>
    <scope>NUCLEOTIDE SEQUENCE</scope>
    <source>
        <strain evidence="3">CCAP 11/70</strain>
    </source>
</reference>
<dbReference type="Proteomes" id="UP000612055">
    <property type="component" value="Unassembled WGS sequence"/>
</dbReference>
<feature type="compositionally biased region" description="Polar residues" evidence="2">
    <location>
        <begin position="1232"/>
        <end position="1241"/>
    </location>
</feature>
<dbReference type="PROSITE" id="PS51257">
    <property type="entry name" value="PROKAR_LIPOPROTEIN"/>
    <property type="match status" value="1"/>
</dbReference>
<evidence type="ECO:0000256" key="2">
    <source>
        <dbReference type="SAM" id="MobiDB-lite"/>
    </source>
</evidence>
<feature type="compositionally biased region" description="Polar residues" evidence="2">
    <location>
        <begin position="636"/>
        <end position="645"/>
    </location>
</feature>
<dbReference type="AlphaFoldDB" id="A0A835Y635"/>
<evidence type="ECO:0000313" key="4">
    <source>
        <dbReference type="Proteomes" id="UP000612055"/>
    </source>
</evidence>
<keyword evidence="1" id="KW-0175">Coiled coil</keyword>
<feature type="compositionally biased region" description="Basic and acidic residues" evidence="2">
    <location>
        <begin position="377"/>
        <end position="389"/>
    </location>
</feature>
<sequence>MAGSRVTVGPGLEAVFLDGLPLVVTAFSCDGAVRYQNAASLLYYGLLLGAAAVGAAAAASQPGSAATPFSTAAAITAAAAAEAAFTAGYVSEGRSSSAWAGGSGGKGLGARFPLLLDLFALDRAKLGAMLEATLGPQAQGGGVGVWEAPARRQSCSISVATMDARDPFTFGGCAGPGPRPGPEEGAHTPQHPGGIPELDVRRALGDQLLEGGADLLGEGRRKVAFGPCVMDTSGSIALETATRSGVAAVAELGSCAHSSAHFAHGTATPTSESDLHDATLEDVDVVFPLQPLVNLGHLGRRQHLLSAGTTRSAWPMHAAARPGSERTAPRARSSCLKPDAANRPVSSTRARSMRDVSGADQAGSSTGGGSGGVASDWHPRKSCSRDVERGNVQQQRQQPLMSSDGGGSGVVRISIPGRGSGAFTPLDVADASVMLGGSPANPGTAAFTESTVTGPRYPWTEAVPATASTGEQHASSAAMAIASPDAGSATPAAGSSAAPAMAASPMLAVELDGKADRASHSPGSGLLRSHSSVLGALHVPSEALPLCGSGLLGDTADLQDSQDATSLSLSLSLSTSPTRVCSAGASSLPSAAAGAAQQAAAREQQPGLCRTQTSSRFQLEHVLGAMTERDGPGIAPSQSQGQSERPQLPWGTVDSPVPHLLHLSDDGPAVGGRARELDFSEVGKTPRKTGAAGMPQLVDHALLVTSLLATAAGAPPKGSGDRGAAAEAVPLAQSGGPADYYFPDGANADADAEAEAEALAWHELRAMAVVDPSSGEAYLVLLQKDVTAKVEAERHIAQVTETEHRLLEQIFPRHVLAYMTEEGAAPQAVPVPPSPMLSGSAGHNCQPRPMDWRPCVRDCTRLATWHPQVETIVDCYVVAGGLVAEDADGMAAVTDSARDTEQADKVVAFAQALQENEEGAKIFVPAFYDFLHRANEFKTAAENITSLSASRPAGCAYIGLSKKVRPDQVVSFVDKSIGHVNEALAGAHKLHEKSLELLISKLSDFKSKEEETNFANTKCLTALKQLEDSEAKIKILETRLTTQETELSEKIYTAAKSKFESEHQELISKFERAQSDLVQIEKDYKQVEDNVAYFRNRCYAEESAKQDLKRKYESSLGTVRQQKSKITNLETEINRLQNDKQKLQEDQQKLQAANAALTVQVQIQAARQIRVVPVPVPRRQSRWDQVPGPVEEHVSQARTPGRDPSPSPRCSGPNPSEIRAGHDTYLQEEDTANNQETATQA</sequence>
<evidence type="ECO:0000313" key="3">
    <source>
        <dbReference type="EMBL" id="KAG2493160.1"/>
    </source>
</evidence>
<feature type="region of interest" description="Disordered" evidence="2">
    <location>
        <begin position="1178"/>
        <end position="1241"/>
    </location>
</feature>
<feature type="region of interest" description="Disordered" evidence="2">
    <location>
        <begin position="315"/>
        <end position="413"/>
    </location>
</feature>
<feature type="compositionally biased region" description="Polar residues" evidence="2">
    <location>
        <begin position="391"/>
        <end position="401"/>
    </location>
</feature>
<feature type="region of interest" description="Disordered" evidence="2">
    <location>
        <begin position="628"/>
        <end position="648"/>
    </location>
</feature>
<evidence type="ECO:0000256" key="1">
    <source>
        <dbReference type="SAM" id="Coils"/>
    </source>
</evidence>
<feature type="region of interest" description="Disordered" evidence="2">
    <location>
        <begin position="170"/>
        <end position="197"/>
    </location>
</feature>
<gene>
    <name evidence="3" type="ORF">HYH03_008582</name>
</gene>
<proteinExistence type="predicted"/>
<keyword evidence="4" id="KW-1185">Reference proteome</keyword>
<dbReference type="EMBL" id="JAEHOE010000039">
    <property type="protein sequence ID" value="KAG2493160.1"/>
    <property type="molecule type" value="Genomic_DNA"/>
</dbReference>
<name>A0A835Y635_9CHLO</name>
<accession>A0A835Y635</accession>
<feature type="coiled-coil region" evidence="1">
    <location>
        <begin position="1119"/>
        <end position="1160"/>
    </location>
</feature>